<keyword evidence="2" id="KW-1185">Reference proteome</keyword>
<reference evidence="1 2" key="1">
    <citation type="submission" date="2017-12" db="EMBL/GenBank/DDBJ databases">
        <title>Comparative genomics of Botrytis spp.</title>
        <authorList>
            <person name="Valero-Jimenez C.A."/>
            <person name="Tapia P."/>
            <person name="Veloso J."/>
            <person name="Silva-Moreno E."/>
            <person name="Staats M."/>
            <person name="Valdes J.H."/>
            <person name="Van Kan J.A.L."/>
        </authorList>
    </citation>
    <scope>NUCLEOTIDE SEQUENCE [LARGE SCALE GENOMIC DNA]</scope>
    <source>
        <strain evidence="1 2">Be9601</strain>
    </source>
</reference>
<dbReference type="EMBL" id="PQXM01000434">
    <property type="protein sequence ID" value="TGO72605.1"/>
    <property type="molecule type" value="Genomic_DNA"/>
</dbReference>
<sequence length="77" mass="8674">MPSGCKLQRDYPCSLAFKTSELCAFWWSSPHNQTNPVLLGGVELHGYWKYLATGDSRVVGGVFIPTEGLPRRPRKKH</sequence>
<accession>A0A4Z1JG04</accession>
<dbReference type="AlphaFoldDB" id="A0A4Z1JG04"/>
<evidence type="ECO:0000313" key="1">
    <source>
        <dbReference type="EMBL" id="TGO72605.1"/>
    </source>
</evidence>
<name>A0A4Z1JG04_9HELO</name>
<protein>
    <submittedName>
        <fullName evidence="1">Uncharacterized protein</fullName>
    </submittedName>
</protein>
<proteinExistence type="predicted"/>
<organism evidence="1 2">
    <name type="scientific">Botrytis elliptica</name>
    <dbReference type="NCBI Taxonomy" id="278938"/>
    <lineage>
        <taxon>Eukaryota</taxon>
        <taxon>Fungi</taxon>
        <taxon>Dikarya</taxon>
        <taxon>Ascomycota</taxon>
        <taxon>Pezizomycotina</taxon>
        <taxon>Leotiomycetes</taxon>
        <taxon>Helotiales</taxon>
        <taxon>Sclerotiniaceae</taxon>
        <taxon>Botrytis</taxon>
    </lineage>
</organism>
<dbReference type="Proteomes" id="UP000297229">
    <property type="component" value="Unassembled WGS sequence"/>
</dbReference>
<gene>
    <name evidence="1" type="ORF">BELL_0436g00070</name>
</gene>
<comment type="caution">
    <text evidence="1">The sequence shown here is derived from an EMBL/GenBank/DDBJ whole genome shotgun (WGS) entry which is preliminary data.</text>
</comment>
<evidence type="ECO:0000313" key="2">
    <source>
        <dbReference type="Proteomes" id="UP000297229"/>
    </source>
</evidence>